<evidence type="ECO:0000313" key="2">
    <source>
        <dbReference type="Proteomes" id="UP000249402"/>
    </source>
</evidence>
<accession>A0A395GNG3</accession>
<name>A0A395GNG3_9EURO</name>
<reference evidence="1 2" key="1">
    <citation type="submission" date="2018-02" db="EMBL/GenBank/DDBJ databases">
        <title>The genomes of Aspergillus section Nigri reveals drivers in fungal speciation.</title>
        <authorList>
            <consortium name="DOE Joint Genome Institute"/>
            <person name="Vesth T.C."/>
            <person name="Nybo J."/>
            <person name="Theobald S."/>
            <person name="Brandl J."/>
            <person name="Frisvad J.C."/>
            <person name="Nielsen K.F."/>
            <person name="Lyhne E.K."/>
            <person name="Kogle M.E."/>
            <person name="Kuo A."/>
            <person name="Riley R."/>
            <person name="Clum A."/>
            <person name="Nolan M."/>
            <person name="Lipzen A."/>
            <person name="Salamov A."/>
            <person name="Henrissat B."/>
            <person name="Wiebenga A."/>
            <person name="De vries R.P."/>
            <person name="Grigoriev I.V."/>
            <person name="Mortensen U.H."/>
            <person name="Andersen M.R."/>
            <person name="Baker S.E."/>
        </authorList>
    </citation>
    <scope>NUCLEOTIDE SEQUENCE [LARGE SCALE GENOMIC DNA]</scope>
    <source>
        <strain evidence="1 2">CBS 121593</strain>
    </source>
</reference>
<keyword evidence="2" id="KW-1185">Reference proteome</keyword>
<evidence type="ECO:0000313" key="1">
    <source>
        <dbReference type="EMBL" id="RAK96924.1"/>
    </source>
</evidence>
<dbReference type="Proteomes" id="UP000249402">
    <property type="component" value="Unassembled WGS sequence"/>
</dbReference>
<dbReference type="EMBL" id="KZ824469">
    <property type="protein sequence ID" value="RAK96924.1"/>
    <property type="molecule type" value="Genomic_DNA"/>
</dbReference>
<protein>
    <submittedName>
        <fullName evidence="1">Uncharacterized protein</fullName>
    </submittedName>
</protein>
<dbReference type="GeneID" id="37225177"/>
<dbReference type="VEuPathDB" id="FungiDB:BO80DRAFT_428751"/>
<gene>
    <name evidence="1" type="ORF">BO80DRAFT_428751</name>
</gene>
<organism evidence="1 2">
    <name type="scientific">Aspergillus ibericus CBS 121593</name>
    <dbReference type="NCBI Taxonomy" id="1448316"/>
    <lineage>
        <taxon>Eukaryota</taxon>
        <taxon>Fungi</taxon>
        <taxon>Dikarya</taxon>
        <taxon>Ascomycota</taxon>
        <taxon>Pezizomycotina</taxon>
        <taxon>Eurotiomycetes</taxon>
        <taxon>Eurotiomycetidae</taxon>
        <taxon>Eurotiales</taxon>
        <taxon>Aspergillaceae</taxon>
        <taxon>Aspergillus</taxon>
        <taxon>Aspergillus subgen. Circumdati</taxon>
    </lineage>
</organism>
<sequence>MAGDCLRDQSPKTALRCAVVSLTLSWSRARLGGWNTQSHSLSSQSQRQFPVGSAALPTLDYSIDRGMQWIARILDLD</sequence>
<dbReference type="AlphaFoldDB" id="A0A395GNG3"/>
<proteinExistence type="predicted"/>
<dbReference type="RefSeq" id="XP_025571252.1">
    <property type="nucleotide sequence ID" value="XM_025720312.1"/>
</dbReference>